<protein>
    <submittedName>
        <fullName evidence="3">Uncharacterized protein</fullName>
    </submittedName>
</protein>
<accession>A0AAQ2ISF1</accession>
<keyword evidence="4" id="KW-1185">Reference proteome</keyword>
<evidence type="ECO:0000313" key="3">
    <source>
        <dbReference type="EMBL" id="TMN77787.1"/>
    </source>
</evidence>
<gene>
    <name evidence="3" type="ORF">CWB74_09750</name>
    <name evidence="2" type="ORF">PPIS_a0887</name>
</gene>
<dbReference type="AlphaFoldDB" id="A0AAQ2ISF1"/>
<keyword evidence="1" id="KW-0812">Transmembrane</keyword>
<evidence type="ECO:0000313" key="2">
    <source>
        <dbReference type="EMBL" id="ATD06098.1"/>
    </source>
</evidence>
<dbReference type="EMBL" id="CP011924">
    <property type="protein sequence ID" value="ATD06098.1"/>
    <property type="molecule type" value="Genomic_DNA"/>
</dbReference>
<evidence type="ECO:0000313" key="4">
    <source>
        <dbReference type="Proteomes" id="UP000016521"/>
    </source>
</evidence>
<sequence length="75" mass="8882">MMEVMWSSISVISALVYIGFIFLCIPIPLFIYLISKRVKEMRDLAVESRMEIKEINASLKYFKRKYRESIEEGNI</sequence>
<reference evidence="5" key="3">
    <citation type="submission" date="2019-06" db="EMBL/GenBank/DDBJ databases">
        <title>Co-occurence of chitin degradation, pigmentation and bioactivity in marine Pseudoalteromonas.</title>
        <authorList>
            <person name="Sonnenschein E.C."/>
            <person name="Bech P.K."/>
        </authorList>
    </citation>
    <scope>NUCLEOTIDE SEQUENCE [LARGE SCALE GENOMIC DNA]</scope>
    <source>
        <strain evidence="5">S1607</strain>
    </source>
</reference>
<reference evidence="3" key="4">
    <citation type="submission" date="2019-09" db="EMBL/GenBank/DDBJ databases">
        <title>Co-occurence of chitin degradation, pigmentation and bioactivity in marine Pseudoalteromonas.</title>
        <authorList>
            <person name="Sonnenschein E.C."/>
            <person name="Bech P.K."/>
        </authorList>
    </citation>
    <scope>NUCLEOTIDE SEQUENCE</scope>
    <source>
        <strain evidence="3">S1607</strain>
    </source>
</reference>
<proteinExistence type="predicted"/>
<dbReference type="GeneID" id="98335447"/>
<reference evidence="2 4" key="1">
    <citation type="submission" date="2015-06" db="EMBL/GenBank/DDBJ databases">
        <authorList>
            <person name="Xie B.-B."/>
            <person name="Rong J.-C."/>
            <person name="Qin Q.-L."/>
            <person name="Zhang Y.-Z."/>
        </authorList>
    </citation>
    <scope>NUCLEOTIDE SEQUENCE [LARGE SCALE GENOMIC DNA]</scope>
    <source>
        <strain evidence="2 4">JCM 20779</strain>
    </source>
</reference>
<dbReference type="RefSeq" id="WP_010378049.1">
    <property type="nucleotide sequence ID" value="NZ_CP011924.1"/>
</dbReference>
<organism evidence="3 5">
    <name type="scientific">Pseudoalteromonas piscicida</name>
    <dbReference type="NCBI Taxonomy" id="43662"/>
    <lineage>
        <taxon>Bacteria</taxon>
        <taxon>Pseudomonadati</taxon>
        <taxon>Pseudomonadota</taxon>
        <taxon>Gammaproteobacteria</taxon>
        <taxon>Alteromonadales</taxon>
        <taxon>Pseudoalteromonadaceae</taxon>
        <taxon>Pseudoalteromonas</taxon>
    </lineage>
</organism>
<dbReference type="Proteomes" id="UP000016521">
    <property type="component" value="Chromosome I"/>
</dbReference>
<reference evidence="3 5" key="2">
    <citation type="submission" date="2017-12" db="EMBL/GenBank/DDBJ databases">
        <authorList>
            <person name="Paulsen S."/>
            <person name="Gram L.K."/>
        </authorList>
    </citation>
    <scope>NUCLEOTIDE SEQUENCE [LARGE SCALE GENOMIC DNA]</scope>
    <source>
        <strain evidence="3 5">S1607</strain>
    </source>
</reference>
<keyword evidence="1" id="KW-0472">Membrane</keyword>
<feature type="transmembrane region" description="Helical" evidence="1">
    <location>
        <begin position="12"/>
        <end position="34"/>
    </location>
</feature>
<evidence type="ECO:0000313" key="5">
    <source>
        <dbReference type="Proteomes" id="UP000305423"/>
    </source>
</evidence>
<keyword evidence="1" id="KW-1133">Transmembrane helix</keyword>
<dbReference type="EMBL" id="PNEL01000023">
    <property type="protein sequence ID" value="TMN77787.1"/>
    <property type="molecule type" value="Genomic_DNA"/>
</dbReference>
<dbReference type="Proteomes" id="UP000305423">
    <property type="component" value="Unassembled WGS sequence"/>
</dbReference>
<evidence type="ECO:0000256" key="1">
    <source>
        <dbReference type="SAM" id="Phobius"/>
    </source>
</evidence>
<name>A0AAQ2ISF1_PSEO7</name>